<gene>
    <name evidence="2" type="ORF">MNOR_LOCUS33815</name>
</gene>
<dbReference type="CDD" id="cd00037">
    <property type="entry name" value="CLECT"/>
    <property type="match status" value="1"/>
</dbReference>
<organism evidence="2 3">
    <name type="scientific">Meganyctiphanes norvegica</name>
    <name type="common">Northern krill</name>
    <name type="synonym">Thysanopoda norvegica</name>
    <dbReference type="NCBI Taxonomy" id="48144"/>
    <lineage>
        <taxon>Eukaryota</taxon>
        <taxon>Metazoa</taxon>
        <taxon>Ecdysozoa</taxon>
        <taxon>Arthropoda</taxon>
        <taxon>Crustacea</taxon>
        <taxon>Multicrustacea</taxon>
        <taxon>Malacostraca</taxon>
        <taxon>Eumalacostraca</taxon>
        <taxon>Eucarida</taxon>
        <taxon>Euphausiacea</taxon>
        <taxon>Euphausiidae</taxon>
        <taxon>Meganyctiphanes</taxon>
    </lineage>
</organism>
<feature type="non-terminal residue" evidence="2">
    <location>
        <position position="1"/>
    </location>
</feature>
<comment type="caution">
    <text evidence="2">The sequence shown here is derived from an EMBL/GenBank/DDBJ whole genome shotgun (WGS) entry which is preliminary data.</text>
</comment>
<dbReference type="AlphaFoldDB" id="A0AAV2S6L3"/>
<keyword evidence="3" id="KW-1185">Reference proteome</keyword>
<name>A0AAV2S6L3_MEGNR</name>
<feature type="domain" description="C-type lectin" evidence="1">
    <location>
        <begin position="239"/>
        <end position="357"/>
    </location>
</feature>
<dbReference type="Proteomes" id="UP001497623">
    <property type="component" value="Unassembled WGS sequence"/>
</dbReference>
<dbReference type="Gene3D" id="3.10.100.10">
    <property type="entry name" value="Mannose-Binding Protein A, subunit A"/>
    <property type="match status" value="1"/>
</dbReference>
<evidence type="ECO:0000313" key="2">
    <source>
        <dbReference type="EMBL" id="CAL4169329.1"/>
    </source>
</evidence>
<reference evidence="2 3" key="1">
    <citation type="submission" date="2024-05" db="EMBL/GenBank/DDBJ databases">
        <authorList>
            <person name="Wallberg A."/>
        </authorList>
    </citation>
    <scope>NUCLEOTIDE SEQUENCE [LARGE SCALE GENOMIC DNA]</scope>
</reference>
<accession>A0AAV2S6L3</accession>
<protein>
    <recommendedName>
        <fullName evidence="1">C-type lectin domain-containing protein</fullName>
    </recommendedName>
</protein>
<evidence type="ECO:0000259" key="1">
    <source>
        <dbReference type="PROSITE" id="PS50041"/>
    </source>
</evidence>
<proteinExistence type="predicted"/>
<dbReference type="EMBL" id="CAXKWB010049902">
    <property type="protein sequence ID" value="CAL4169329.1"/>
    <property type="molecule type" value="Genomic_DNA"/>
</dbReference>
<dbReference type="SMART" id="SM00034">
    <property type="entry name" value="CLECT"/>
    <property type="match status" value="1"/>
</dbReference>
<sequence length="391" mass="43833">KTESLAEKVQDIHTSMDGINGRSSAILNNTKTMKTTQEALASDLQAAIAEGKQKTESLAEKVQNIHNSMDGINGRSSTILNNTNTMKTMQETLASDMETAINKIVSYGECCAEVQITSTNTSRMIKEVKENMEVLKVLVEYINVTTISKQNRTQDIGNLKDPIDELKTLENESNVILKDIQQSMGVCKAHQNTITHQSNIIYEKIEEMDRNILESEGVLMNTMIMTSKEIEGCPDGIFFSTQCFKIVRNRQTNSEDAEQVCHSEGLFLAEVHNTVSVPLTRFLLQRYGEGSYWINAKGEAGTFMWQRSNKAVNSNSIQLSLGHSDEVVTPNLCLSLVVSEEGWRNNSSQPYHPHDCSETEHYILCERLLEDSVTLKAPLLLFRESITQKLN</sequence>
<dbReference type="PROSITE" id="PS50041">
    <property type="entry name" value="C_TYPE_LECTIN_2"/>
    <property type="match status" value="1"/>
</dbReference>
<evidence type="ECO:0000313" key="3">
    <source>
        <dbReference type="Proteomes" id="UP001497623"/>
    </source>
</evidence>
<dbReference type="InterPro" id="IPR016187">
    <property type="entry name" value="CTDL_fold"/>
</dbReference>
<dbReference type="InterPro" id="IPR016186">
    <property type="entry name" value="C-type_lectin-like/link_sf"/>
</dbReference>
<dbReference type="InterPro" id="IPR001304">
    <property type="entry name" value="C-type_lectin-like"/>
</dbReference>
<feature type="non-terminal residue" evidence="2">
    <location>
        <position position="391"/>
    </location>
</feature>
<dbReference type="SUPFAM" id="SSF56436">
    <property type="entry name" value="C-type lectin-like"/>
    <property type="match status" value="1"/>
</dbReference>